<organism evidence="1 2">
    <name type="scientific">Pontibacter toksunensis</name>
    <dbReference type="NCBI Taxonomy" id="1332631"/>
    <lineage>
        <taxon>Bacteria</taxon>
        <taxon>Pseudomonadati</taxon>
        <taxon>Bacteroidota</taxon>
        <taxon>Cytophagia</taxon>
        <taxon>Cytophagales</taxon>
        <taxon>Hymenobacteraceae</taxon>
        <taxon>Pontibacter</taxon>
    </lineage>
</organism>
<dbReference type="EMBL" id="JBHUOX010000009">
    <property type="protein sequence ID" value="MFD3001365.1"/>
    <property type="molecule type" value="Genomic_DNA"/>
</dbReference>
<evidence type="ECO:0000313" key="2">
    <source>
        <dbReference type="Proteomes" id="UP001597641"/>
    </source>
</evidence>
<protein>
    <submittedName>
        <fullName evidence="1">Uncharacterized protein</fullName>
    </submittedName>
</protein>
<reference evidence="2" key="1">
    <citation type="journal article" date="2019" name="Int. J. Syst. Evol. Microbiol.">
        <title>The Global Catalogue of Microorganisms (GCM) 10K type strain sequencing project: providing services to taxonomists for standard genome sequencing and annotation.</title>
        <authorList>
            <consortium name="The Broad Institute Genomics Platform"/>
            <consortium name="The Broad Institute Genome Sequencing Center for Infectious Disease"/>
            <person name="Wu L."/>
            <person name="Ma J."/>
        </authorList>
    </citation>
    <scope>NUCLEOTIDE SEQUENCE [LARGE SCALE GENOMIC DNA]</scope>
    <source>
        <strain evidence="2">KCTC 23984</strain>
    </source>
</reference>
<sequence length="62" mass="7164">MAQSSNKTDAHRKLIKLNDELENYFSNTIIPQLFVDADMILRKFTPPAMRHSTSQPKTWEGT</sequence>
<dbReference type="Proteomes" id="UP001597641">
    <property type="component" value="Unassembled WGS sequence"/>
</dbReference>
<evidence type="ECO:0000313" key="1">
    <source>
        <dbReference type="EMBL" id="MFD3001365.1"/>
    </source>
</evidence>
<keyword evidence="2" id="KW-1185">Reference proteome</keyword>
<gene>
    <name evidence="1" type="ORF">ACFS7Z_13405</name>
</gene>
<proteinExistence type="predicted"/>
<comment type="caution">
    <text evidence="1">The sequence shown here is derived from an EMBL/GenBank/DDBJ whole genome shotgun (WGS) entry which is preliminary data.</text>
</comment>
<name>A0ABW6BU76_9BACT</name>
<accession>A0ABW6BU76</accession>
<dbReference type="RefSeq" id="WP_377485339.1">
    <property type="nucleotide sequence ID" value="NZ_JBHUOX010000009.1"/>
</dbReference>